<evidence type="ECO:0000313" key="6">
    <source>
        <dbReference type="Proteomes" id="UP001549104"/>
    </source>
</evidence>
<evidence type="ECO:0000256" key="3">
    <source>
        <dbReference type="ARBA" id="ARBA00023172"/>
    </source>
</evidence>
<keyword evidence="2" id="KW-0238">DNA-binding</keyword>
<comment type="similarity">
    <text evidence="1">Belongs to the 'phage' integrase family.</text>
</comment>
<dbReference type="Gene3D" id="1.10.150.130">
    <property type="match status" value="1"/>
</dbReference>
<reference evidence="5 6" key="1">
    <citation type="submission" date="2024-06" db="EMBL/GenBank/DDBJ databases">
        <title>Sorghum-associated microbial communities from plants grown in Nebraska, USA.</title>
        <authorList>
            <person name="Schachtman D."/>
        </authorList>
    </citation>
    <scope>NUCLEOTIDE SEQUENCE [LARGE SCALE GENOMIC DNA]</scope>
    <source>
        <strain evidence="5 6">1288</strain>
    </source>
</reference>
<feature type="domain" description="Tyr recombinase" evidence="4">
    <location>
        <begin position="177"/>
        <end position="385"/>
    </location>
</feature>
<dbReference type="InterPro" id="IPR050090">
    <property type="entry name" value="Tyrosine_recombinase_XerCD"/>
</dbReference>
<dbReference type="Proteomes" id="UP001549104">
    <property type="component" value="Unassembled WGS sequence"/>
</dbReference>
<evidence type="ECO:0000256" key="1">
    <source>
        <dbReference type="ARBA" id="ARBA00008857"/>
    </source>
</evidence>
<dbReference type="InterPro" id="IPR010998">
    <property type="entry name" value="Integrase_recombinase_N"/>
</dbReference>
<dbReference type="PANTHER" id="PTHR30349:SF41">
    <property type="entry name" value="INTEGRASE_RECOMBINASE PROTEIN MJ0367-RELATED"/>
    <property type="match status" value="1"/>
</dbReference>
<protein>
    <submittedName>
        <fullName evidence="5">Integrase</fullName>
    </submittedName>
</protein>
<dbReference type="PROSITE" id="PS51898">
    <property type="entry name" value="TYR_RECOMBINASE"/>
    <property type="match status" value="1"/>
</dbReference>
<proteinExistence type="inferred from homology"/>
<dbReference type="PANTHER" id="PTHR30349">
    <property type="entry name" value="PHAGE INTEGRASE-RELATED"/>
    <property type="match status" value="1"/>
</dbReference>
<evidence type="ECO:0000256" key="2">
    <source>
        <dbReference type="ARBA" id="ARBA00023125"/>
    </source>
</evidence>
<keyword evidence="6" id="KW-1185">Reference proteome</keyword>
<dbReference type="InterPro" id="IPR013762">
    <property type="entry name" value="Integrase-like_cat_sf"/>
</dbReference>
<dbReference type="EMBL" id="JBEPME010000007">
    <property type="protein sequence ID" value="MET3658902.1"/>
    <property type="molecule type" value="Genomic_DNA"/>
</dbReference>
<dbReference type="SUPFAM" id="SSF56349">
    <property type="entry name" value="DNA breaking-rejoining enzymes"/>
    <property type="match status" value="1"/>
</dbReference>
<evidence type="ECO:0000259" key="4">
    <source>
        <dbReference type="PROSITE" id="PS51898"/>
    </source>
</evidence>
<dbReference type="InterPro" id="IPR002104">
    <property type="entry name" value="Integrase_catalytic"/>
</dbReference>
<comment type="caution">
    <text evidence="5">The sequence shown here is derived from an EMBL/GenBank/DDBJ whole genome shotgun (WGS) entry which is preliminary data.</text>
</comment>
<dbReference type="InterPro" id="IPR011010">
    <property type="entry name" value="DNA_brk_join_enz"/>
</dbReference>
<name>A0ABV2KCU8_SPOPS</name>
<gene>
    <name evidence="5" type="ORF">ABIC55_004021</name>
</gene>
<dbReference type="RefSeq" id="WP_354314520.1">
    <property type="nucleotide sequence ID" value="NZ_JBEPME010000007.1"/>
</dbReference>
<dbReference type="Gene3D" id="1.10.443.10">
    <property type="entry name" value="Intergrase catalytic core"/>
    <property type="match status" value="1"/>
</dbReference>
<dbReference type="Pfam" id="PF00589">
    <property type="entry name" value="Phage_integrase"/>
    <property type="match status" value="1"/>
</dbReference>
<evidence type="ECO:0000313" key="5">
    <source>
        <dbReference type="EMBL" id="MET3658902.1"/>
    </source>
</evidence>
<sequence>MASYKELAPTKKGEPRIKITVEKGYDEETGERLRFFKTVRMKTMSDRAINKAITEFEIEVDGMKNLEKLENIKFGEFAHRWMDVYVRVDLTIKTRDFYKLHLDYGILEELSHFKLSGIKTFHLVECFKKWKENRKASIVLGMHVALKSIFAKAVEWRVLKDNPMNGMKPPKVEKKQKELSFYDEDQLKHLFGVLENVYPKHAMQIKLAALVGLRMAEVAGVRMGNIDFDKNTILIDKTLQYDKERKKLILGPTKNKKARQVNVPDFFMKELKNYAKVQLELQVASGSAWNPLLDDKGEPINFLFTREDGFPAHPQTASTNWGRIIKKYNLPRITFHDLRHSYASYMVSKNVNFKIIQQQLGHSDIRITIDTYSHLTERDKEKASDLFNEIL</sequence>
<organism evidence="5 6">
    <name type="scientific">Sporosarcina psychrophila</name>
    <name type="common">Bacillus psychrophilus</name>
    <dbReference type="NCBI Taxonomy" id="1476"/>
    <lineage>
        <taxon>Bacteria</taxon>
        <taxon>Bacillati</taxon>
        <taxon>Bacillota</taxon>
        <taxon>Bacilli</taxon>
        <taxon>Bacillales</taxon>
        <taxon>Caryophanaceae</taxon>
        <taxon>Sporosarcina</taxon>
    </lineage>
</organism>
<accession>A0ABV2KCU8</accession>
<keyword evidence="3" id="KW-0233">DNA recombination</keyword>
<dbReference type="CDD" id="cd01189">
    <property type="entry name" value="INT_ICEBs1_C_like"/>
    <property type="match status" value="1"/>
</dbReference>